<sequence length="266" mass="30215">MAKRKRPRDKAGRFISDSNTTPEPPIEPPLHATTRTFNIYELLVMILLRLPTKDLLLSQRVCRAWRNACETSVQIRRALFLEPASCGNISYIDWRLDDRGYYNTNVCNLGLGEHLRGPDKTSPPQRYPAHWGKTRTDAGDYRIFVNPLLTSLFPVLSETGIYFEETLEDLPATVNRSEASWKGMTFTQPPINCMSLEWDSEDAEGDWSVQAFVKAVGSKGICMAGLFDRLMGIGRPAWIQGRDMWEAWRGVEDLEKICVAIKGEEV</sequence>
<evidence type="ECO:0000259" key="2">
    <source>
        <dbReference type="Pfam" id="PF12937"/>
    </source>
</evidence>
<dbReference type="RefSeq" id="XP_047766150.1">
    <property type="nucleotide sequence ID" value="XM_047907988.1"/>
</dbReference>
<dbReference type="Pfam" id="PF12937">
    <property type="entry name" value="F-box-like"/>
    <property type="match status" value="1"/>
</dbReference>
<dbReference type="EMBL" id="CP090171">
    <property type="protein sequence ID" value="UJO21784.1"/>
    <property type="molecule type" value="Genomic_DNA"/>
</dbReference>
<keyword evidence="4" id="KW-1185">Reference proteome</keyword>
<proteinExistence type="predicted"/>
<name>A0A9Q8PG35_PASFU</name>
<dbReference type="SUPFAM" id="SSF81383">
    <property type="entry name" value="F-box domain"/>
    <property type="match status" value="1"/>
</dbReference>
<reference evidence="3" key="1">
    <citation type="submission" date="2021-12" db="EMBL/GenBank/DDBJ databases">
        <authorList>
            <person name="Zaccaron A."/>
            <person name="Stergiopoulos I."/>
        </authorList>
    </citation>
    <scope>NUCLEOTIDE SEQUENCE</scope>
    <source>
        <strain evidence="3">Race5_Kim</strain>
    </source>
</reference>
<dbReference type="Gene3D" id="1.20.1280.50">
    <property type="match status" value="1"/>
</dbReference>
<dbReference type="CDD" id="cd09917">
    <property type="entry name" value="F-box_SF"/>
    <property type="match status" value="1"/>
</dbReference>
<feature type="domain" description="F-box" evidence="2">
    <location>
        <begin position="41"/>
        <end position="80"/>
    </location>
</feature>
<dbReference type="Proteomes" id="UP000756132">
    <property type="component" value="Chromosome 9"/>
</dbReference>
<reference evidence="3" key="2">
    <citation type="journal article" date="2022" name="Microb. Genom.">
        <title>A chromosome-scale genome assembly of the tomato pathogen Cladosporium fulvum reveals a compartmentalized genome architecture and the presence of a dispensable chromosome.</title>
        <authorList>
            <person name="Zaccaron A.Z."/>
            <person name="Chen L.H."/>
            <person name="Samaras A."/>
            <person name="Stergiopoulos I."/>
        </authorList>
    </citation>
    <scope>NUCLEOTIDE SEQUENCE</scope>
    <source>
        <strain evidence="3">Race5_Kim</strain>
    </source>
</reference>
<dbReference type="InterPro" id="IPR001810">
    <property type="entry name" value="F-box_dom"/>
</dbReference>
<feature type="region of interest" description="Disordered" evidence="1">
    <location>
        <begin position="1"/>
        <end position="30"/>
    </location>
</feature>
<accession>A0A9Q8PG35</accession>
<dbReference type="AlphaFoldDB" id="A0A9Q8PG35"/>
<dbReference type="OrthoDB" id="3800738at2759"/>
<protein>
    <recommendedName>
        <fullName evidence="2">F-box domain-containing protein</fullName>
    </recommendedName>
</protein>
<evidence type="ECO:0000313" key="3">
    <source>
        <dbReference type="EMBL" id="UJO21784.1"/>
    </source>
</evidence>
<dbReference type="InterPro" id="IPR036047">
    <property type="entry name" value="F-box-like_dom_sf"/>
</dbReference>
<dbReference type="GeneID" id="71988718"/>
<evidence type="ECO:0000256" key="1">
    <source>
        <dbReference type="SAM" id="MobiDB-lite"/>
    </source>
</evidence>
<dbReference type="OMA" id="QPPINCM"/>
<evidence type="ECO:0000313" key="4">
    <source>
        <dbReference type="Proteomes" id="UP000756132"/>
    </source>
</evidence>
<gene>
    <name evidence="3" type="ORF">CLAFUR5_08840</name>
</gene>
<dbReference type="KEGG" id="ffu:CLAFUR5_08840"/>
<organism evidence="3 4">
    <name type="scientific">Passalora fulva</name>
    <name type="common">Tomato leaf mold</name>
    <name type="synonym">Cladosporium fulvum</name>
    <dbReference type="NCBI Taxonomy" id="5499"/>
    <lineage>
        <taxon>Eukaryota</taxon>
        <taxon>Fungi</taxon>
        <taxon>Dikarya</taxon>
        <taxon>Ascomycota</taxon>
        <taxon>Pezizomycotina</taxon>
        <taxon>Dothideomycetes</taxon>
        <taxon>Dothideomycetidae</taxon>
        <taxon>Mycosphaerellales</taxon>
        <taxon>Mycosphaerellaceae</taxon>
        <taxon>Fulvia</taxon>
    </lineage>
</organism>